<dbReference type="Pfam" id="PF00975">
    <property type="entry name" value="Thioesterase"/>
    <property type="match status" value="1"/>
</dbReference>
<dbReference type="InterPro" id="IPR020845">
    <property type="entry name" value="AMP-binding_CS"/>
</dbReference>
<dbReference type="Gene3D" id="3.40.50.1820">
    <property type="entry name" value="alpha/beta hydrolase"/>
    <property type="match status" value="1"/>
</dbReference>
<name>A0A839IV70_9GAMM</name>
<dbReference type="Proteomes" id="UP000565262">
    <property type="component" value="Unassembled WGS sequence"/>
</dbReference>
<dbReference type="Gene3D" id="1.25.40.10">
    <property type="entry name" value="Tetratricopeptide repeat domain"/>
    <property type="match status" value="1"/>
</dbReference>
<dbReference type="Pfam" id="PF00668">
    <property type="entry name" value="Condensation"/>
    <property type="match status" value="1"/>
</dbReference>
<dbReference type="CDD" id="cd19531">
    <property type="entry name" value="LCL_NRPS-like"/>
    <property type="match status" value="1"/>
</dbReference>
<dbReference type="GO" id="GO:0043041">
    <property type="term" value="P:amino acid activation for nonribosomal peptide biosynthetic process"/>
    <property type="evidence" value="ECO:0007669"/>
    <property type="project" value="TreeGrafter"/>
</dbReference>
<dbReference type="Gene3D" id="3.30.300.30">
    <property type="match status" value="1"/>
</dbReference>
<dbReference type="Gene3D" id="3.30.559.30">
    <property type="entry name" value="Nonribosomal peptide synthetase, condensation domain"/>
    <property type="match status" value="1"/>
</dbReference>
<dbReference type="SUPFAM" id="SSF48452">
    <property type="entry name" value="TPR-like"/>
    <property type="match status" value="2"/>
</dbReference>
<evidence type="ECO:0000313" key="6">
    <source>
        <dbReference type="Proteomes" id="UP000565262"/>
    </source>
</evidence>
<dbReference type="InterPro" id="IPR011990">
    <property type="entry name" value="TPR-like_helical_dom_sf"/>
</dbReference>
<dbReference type="GO" id="GO:0031177">
    <property type="term" value="F:phosphopantetheine binding"/>
    <property type="evidence" value="ECO:0007669"/>
    <property type="project" value="TreeGrafter"/>
</dbReference>
<dbReference type="InterPro" id="IPR010071">
    <property type="entry name" value="AA_adenyl_dom"/>
</dbReference>
<dbReference type="Gene3D" id="3.30.559.10">
    <property type="entry name" value="Chloramphenicol acetyltransferase-like domain"/>
    <property type="match status" value="1"/>
</dbReference>
<dbReference type="FunFam" id="3.40.50.980:FF:000001">
    <property type="entry name" value="Non-ribosomal peptide synthetase"/>
    <property type="match status" value="1"/>
</dbReference>
<gene>
    <name evidence="5" type="ORF">H4O21_18510</name>
</gene>
<evidence type="ECO:0000259" key="4">
    <source>
        <dbReference type="PROSITE" id="PS50075"/>
    </source>
</evidence>
<dbReference type="SUPFAM" id="SSF47336">
    <property type="entry name" value="ACP-like"/>
    <property type="match status" value="1"/>
</dbReference>
<accession>A0A839IV70</accession>
<dbReference type="Gene3D" id="1.10.1200.10">
    <property type="entry name" value="ACP-like"/>
    <property type="match status" value="1"/>
</dbReference>
<dbReference type="InterPro" id="IPR029058">
    <property type="entry name" value="AB_hydrolase_fold"/>
</dbReference>
<evidence type="ECO:0000256" key="1">
    <source>
        <dbReference type="ARBA" id="ARBA00001957"/>
    </source>
</evidence>
<dbReference type="EMBL" id="JACJFM010000031">
    <property type="protein sequence ID" value="MBB1488602.1"/>
    <property type="molecule type" value="Genomic_DNA"/>
</dbReference>
<dbReference type="Pfam" id="PF00550">
    <property type="entry name" value="PP-binding"/>
    <property type="match status" value="1"/>
</dbReference>
<proteinExistence type="predicted"/>
<dbReference type="PROSITE" id="PS00012">
    <property type="entry name" value="PHOSPHOPANTETHEINE"/>
    <property type="match status" value="1"/>
</dbReference>
<dbReference type="InterPro" id="IPR001242">
    <property type="entry name" value="Condensation_dom"/>
</dbReference>
<protein>
    <submittedName>
        <fullName evidence="5">Amino acid adenylation domain-containing protein</fullName>
    </submittedName>
</protein>
<comment type="cofactor">
    <cofactor evidence="1">
        <name>pantetheine 4'-phosphate</name>
        <dbReference type="ChEBI" id="CHEBI:47942"/>
    </cofactor>
</comment>
<reference evidence="5 6" key="1">
    <citation type="submission" date="2020-08" db="EMBL/GenBank/DDBJ databases">
        <title>Oceanospirillum sp. nov. isolated from marine sediment.</title>
        <authorList>
            <person name="Ji X."/>
        </authorList>
    </citation>
    <scope>NUCLEOTIDE SEQUENCE [LARGE SCALE GENOMIC DNA]</scope>
    <source>
        <strain evidence="5 6">D5</strain>
    </source>
</reference>
<dbReference type="GO" id="GO:0003824">
    <property type="term" value="F:catalytic activity"/>
    <property type="evidence" value="ECO:0007669"/>
    <property type="project" value="InterPro"/>
</dbReference>
<dbReference type="InterPro" id="IPR025110">
    <property type="entry name" value="AMP-bd_C"/>
</dbReference>
<dbReference type="SUPFAM" id="SSF52777">
    <property type="entry name" value="CoA-dependent acyltransferases"/>
    <property type="match status" value="2"/>
</dbReference>
<evidence type="ECO:0000256" key="2">
    <source>
        <dbReference type="ARBA" id="ARBA00022450"/>
    </source>
</evidence>
<dbReference type="InterPro" id="IPR023213">
    <property type="entry name" value="CAT-like_dom_sf"/>
</dbReference>
<dbReference type="Pfam" id="PF00501">
    <property type="entry name" value="AMP-binding"/>
    <property type="match status" value="1"/>
</dbReference>
<dbReference type="InterPro" id="IPR036736">
    <property type="entry name" value="ACP-like_sf"/>
</dbReference>
<dbReference type="SUPFAM" id="SSF56801">
    <property type="entry name" value="Acetyl-CoA synthetase-like"/>
    <property type="match status" value="1"/>
</dbReference>
<keyword evidence="2" id="KW-0596">Phosphopantetheine</keyword>
<keyword evidence="3" id="KW-0597">Phosphoprotein</keyword>
<dbReference type="InterPro" id="IPR006162">
    <property type="entry name" value="Ppantetheine_attach_site"/>
</dbReference>
<dbReference type="RefSeq" id="WP_182810368.1">
    <property type="nucleotide sequence ID" value="NZ_JACJFM010000031.1"/>
</dbReference>
<feature type="domain" description="Carrier" evidence="4">
    <location>
        <begin position="1020"/>
        <end position="1095"/>
    </location>
</feature>
<dbReference type="Gene3D" id="3.40.50.980">
    <property type="match status" value="2"/>
</dbReference>
<dbReference type="SUPFAM" id="SSF53474">
    <property type="entry name" value="alpha/beta-Hydrolases"/>
    <property type="match status" value="1"/>
</dbReference>
<dbReference type="InterPro" id="IPR045851">
    <property type="entry name" value="AMP-bd_C_sf"/>
</dbReference>
<evidence type="ECO:0000313" key="5">
    <source>
        <dbReference type="EMBL" id="MBB1488602.1"/>
    </source>
</evidence>
<dbReference type="Pfam" id="PF13193">
    <property type="entry name" value="AMP-binding_C"/>
    <property type="match status" value="1"/>
</dbReference>
<keyword evidence="6" id="KW-1185">Reference proteome</keyword>
<dbReference type="InterPro" id="IPR000873">
    <property type="entry name" value="AMP-dep_synth/lig_dom"/>
</dbReference>
<dbReference type="GO" id="GO:0044550">
    <property type="term" value="P:secondary metabolite biosynthetic process"/>
    <property type="evidence" value="ECO:0007669"/>
    <property type="project" value="TreeGrafter"/>
</dbReference>
<dbReference type="GO" id="GO:0005737">
    <property type="term" value="C:cytoplasm"/>
    <property type="evidence" value="ECO:0007669"/>
    <property type="project" value="TreeGrafter"/>
</dbReference>
<dbReference type="PANTHER" id="PTHR45527:SF1">
    <property type="entry name" value="FATTY ACID SYNTHASE"/>
    <property type="match status" value="1"/>
</dbReference>
<dbReference type="FunFam" id="3.30.300.30:FF:000010">
    <property type="entry name" value="Enterobactin synthetase component F"/>
    <property type="match status" value="1"/>
</dbReference>
<dbReference type="PANTHER" id="PTHR45527">
    <property type="entry name" value="NONRIBOSOMAL PEPTIDE SYNTHETASE"/>
    <property type="match status" value="1"/>
</dbReference>
<dbReference type="InterPro" id="IPR009081">
    <property type="entry name" value="PP-bd_ACP"/>
</dbReference>
<comment type="caution">
    <text evidence="5">The sequence shown here is derived from an EMBL/GenBank/DDBJ whole genome shotgun (WGS) entry which is preliminary data.</text>
</comment>
<dbReference type="PROSITE" id="PS00455">
    <property type="entry name" value="AMP_BINDING"/>
    <property type="match status" value="1"/>
</dbReference>
<dbReference type="InterPro" id="IPR001031">
    <property type="entry name" value="Thioesterase"/>
</dbReference>
<organism evidence="5 6">
    <name type="scientific">Oceanospirillum sediminis</name>
    <dbReference type="NCBI Taxonomy" id="2760088"/>
    <lineage>
        <taxon>Bacteria</taxon>
        <taxon>Pseudomonadati</taxon>
        <taxon>Pseudomonadota</taxon>
        <taxon>Gammaproteobacteria</taxon>
        <taxon>Oceanospirillales</taxon>
        <taxon>Oceanospirillaceae</taxon>
        <taxon>Oceanospirillum</taxon>
    </lineage>
</organism>
<dbReference type="PROSITE" id="PS50075">
    <property type="entry name" value="CARRIER"/>
    <property type="match status" value="1"/>
</dbReference>
<dbReference type="NCBIfam" id="TIGR01733">
    <property type="entry name" value="AA-adenyl-dom"/>
    <property type="match status" value="1"/>
</dbReference>
<evidence type="ECO:0000256" key="3">
    <source>
        <dbReference type="ARBA" id="ARBA00022553"/>
    </source>
</evidence>
<dbReference type="Gene3D" id="2.30.38.10">
    <property type="entry name" value="Luciferase, Domain 3"/>
    <property type="match status" value="1"/>
</dbReference>
<sequence>MQSKKTISLAEKIARLSPDQKALLRAKLKNNDSNIKPLLPQSRNKIIPLSFAQQGFWLFEQLEQGQTVNNEWTACRIDGSLNIENLKYSIHTIIERHEILRTQFVIKDEQPVQIIKSNFNIDLDVESLQYLSEEKRWAEMKKLSILETQRPFDLSEAPLLRIRIFKINQYTHVLLLVFHHIVTDAWSAAIFYEELGRTYTTLSHQHPALPDELPVQYADYSIWEQEQPYSQILKKQLTYWKKQLTNLSPLELPIDYPRPGKQRFQGAEQSIILPSAALTSLRVLSQHENCSIFMALLAVFQILLYRYSGQSDIAVGSPVTNRKQPVTRKLIGCFINTLIFRSTLLPDLSFRILLQKVRDMVLDALNHQDVPFEKLVEALQPERDLSRNPLFQVMFVYNDTMSSIDHFGTLNTSLVRIESTVSAFDLSLHVTEHDNNLKAYFRYNTGLFKEASIQRMAEHFALLIAAITDAPDKIISQIPLLTYVETQQLKKWNNTTADYPENKTIVDLFEQQVKKTPDDIALAFEEHSLTYHQLNQQANQLANYLLSIKVEDGGYLLASLNNPVIAIAIERSLEMVIGLLAVMKAGGAYLPLDPDYPVERLAFMLNDSNSSLLLTQSKFCQITDQLIANNNIDRVYIDSYCSNDVCDDLDVNINSDTLAYVIYTSGSTGKPKGVKIGHRSVVNLLTSMHNLTGISPQDSLLSISSVSFDIMGLEVYLPLICGAKVVIANKEIIKDGLSLAKKLNDNSVTMIQGTPATWRLLQLANWVGNNKVTILSGGESLPIDLALYLKSRSRNVWNFYGPTETTIWSTAYFLKEISGSNPIPVGYPVMNTRVHILDRYMQPVPVGVHGELYISGDGLAHGYINQPELTAEKFRVHSFDDEDPIRIYKTGDLACYLPDGNIEILGRIDKQTKLRGFRIELDEVDAILLQHPDIQEAATIIKGQSDIDKKIVSYIVTKNKEKVFIDGLRQYLKQKLPDYMLPSAFVALPALPLTPNAKVDLDALPDSEEFRKLSQEVTSAPKGKIECTLARLWQQVLNIPSVGRDDNFFDLGGHSLLFLKLSNLIKKEQDVFLPDNVLLQGYSIKDQAIYISSLSYLSLAEKNINYLALSDSDRSKILTLANGKNQQQHSDYPLIFPYNEGLSGIPLYFVSGSKYLASHIKNRPYYELLSGFNLIKLDQSNINVLADYYARAIIDMNPSGPYILGGYCSGGLLAFEIARRILADNRIVPLLILVDQSLPYPYSGKIAFLPFYNNRSLAADLSHPDTEELAEKYYPEGWTVDAIDCDHMEELSYTSSILISERIEARIQQAVDNKKILPLPESAKRYEIESELKSHDFNNLLFNISVTNNSEEIWPAKQVCITDLWLSSSGKIIEFKRNKLIIDHDISPGEKYSFLYSANKVRESGEFTLYLFLSDLFGTDFNYQYGQKFKLGITSYDSPPIDIESIDKMAEAGELNTAIQHYKHYLHDNSADRVKVLIKIANIIGQARGPQCSVDISKLALQANPDEKEKANIYQTLYEEYYSLKDYANSEFYLNKFLKTNSTLKSALYLALIYTEQKKYSEANKIFLSQIKKHKDHYPNVLSKALMIFAENVIRNNVDGRYLSSIFKNKPSINNNQVQFLFNYAQFKINENKLEDAEVILEELIDYYPFLLPAYEMLYSINIGVNQIDKAIKIKEKMCRLSPFSITHKRELAELKENKKLKNYD</sequence>